<dbReference type="PANTHER" id="PTHR46481:SF10">
    <property type="entry name" value="ZINC FINGER BED DOMAIN-CONTAINING PROTEIN 39"/>
    <property type="match status" value="1"/>
</dbReference>
<dbReference type="Proteomes" id="UP001219934">
    <property type="component" value="Unassembled WGS sequence"/>
</dbReference>
<proteinExistence type="predicted"/>
<feature type="region of interest" description="Disordered" evidence="6">
    <location>
        <begin position="10"/>
        <end position="35"/>
    </location>
</feature>
<evidence type="ECO:0000256" key="6">
    <source>
        <dbReference type="SAM" id="MobiDB-lite"/>
    </source>
</evidence>
<dbReference type="AlphaFoldDB" id="A0AAD6FLH0"/>
<comment type="subcellular location">
    <subcellularLocation>
        <location evidence="1">Nucleus</location>
    </subcellularLocation>
</comment>
<dbReference type="EMBL" id="JAPTMU010000008">
    <property type="protein sequence ID" value="KAJ4939780.1"/>
    <property type="molecule type" value="Genomic_DNA"/>
</dbReference>
<evidence type="ECO:0000256" key="4">
    <source>
        <dbReference type="ARBA" id="ARBA00022833"/>
    </source>
</evidence>
<sequence length="349" mass="38877">MLRQHYRAIHENKEGHGGGPAKAPPPPPPPARPTRKQDLNEALVNLIVKDTQPFSVVEDVGFRAFVALLDPNYVIPTRQAVKAMVDAKYVLERNKAIADMQKVAAVSLTSDMWTSINMDAYLAVTCHFVDDNTRLNSVLLGVQQFPHTHTAENLARVKASLMEEWGITDKVTCLVTDAKARKLVGYFRSSTLAKEKLVSVQRQLGRPTLKLLQEVETRWNSTYPMLQRLVDLREPVGAALASLNTEITTLTSAEFTTISGCLSLMSGFNDATIELSEEKNVSGSKVVPLLKMLEQMLHEEMAKTAVAVAKEMGEHLLRQLRERLHTLQSMSIMSLATLLDPRFKLIGFF</sequence>
<keyword evidence="4" id="KW-0862">Zinc</keyword>
<evidence type="ECO:0000313" key="7">
    <source>
        <dbReference type="EMBL" id="KAJ4939780.1"/>
    </source>
</evidence>
<gene>
    <name evidence="7" type="ORF">JOQ06_029216</name>
</gene>
<comment type="caution">
    <text evidence="7">The sequence shown here is derived from an EMBL/GenBank/DDBJ whole genome shotgun (WGS) entry which is preliminary data.</text>
</comment>
<accession>A0AAD6FLH0</accession>
<dbReference type="InterPro" id="IPR012337">
    <property type="entry name" value="RNaseH-like_sf"/>
</dbReference>
<evidence type="ECO:0000256" key="2">
    <source>
        <dbReference type="ARBA" id="ARBA00022723"/>
    </source>
</evidence>
<feature type="compositionally biased region" description="Pro residues" evidence="6">
    <location>
        <begin position="22"/>
        <end position="32"/>
    </location>
</feature>
<evidence type="ECO:0000256" key="1">
    <source>
        <dbReference type="ARBA" id="ARBA00004123"/>
    </source>
</evidence>
<dbReference type="SUPFAM" id="SSF53098">
    <property type="entry name" value="Ribonuclease H-like"/>
    <property type="match status" value="1"/>
</dbReference>
<evidence type="ECO:0000313" key="8">
    <source>
        <dbReference type="Proteomes" id="UP001219934"/>
    </source>
</evidence>
<dbReference type="InterPro" id="IPR052035">
    <property type="entry name" value="ZnF_BED_domain_contain"/>
</dbReference>
<organism evidence="7 8">
    <name type="scientific">Pogonophryne albipinna</name>
    <dbReference type="NCBI Taxonomy" id="1090488"/>
    <lineage>
        <taxon>Eukaryota</taxon>
        <taxon>Metazoa</taxon>
        <taxon>Chordata</taxon>
        <taxon>Craniata</taxon>
        <taxon>Vertebrata</taxon>
        <taxon>Euteleostomi</taxon>
        <taxon>Actinopterygii</taxon>
        <taxon>Neopterygii</taxon>
        <taxon>Teleostei</taxon>
        <taxon>Neoteleostei</taxon>
        <taxon>Acanthomorphata</taxon>
        <taxon>Eupercaria</taxon>
        <taxon>Perciformes</taxon>
        <taxon>Notothenioidei</taxon>
        <taxon>Pogonophryne</taxon>
    </lineage>
</organism>
<dbReference type="SUPFAM" id="SSF140996">
    <property type="entry name" value="Hermes dimerisation domain"/>
    <property type="match status" value="1"/>
</dbReference>
<dbReference type="PANTHER" id="PTHR46481">
    <property type="entry name" value="ZINC FINGER BED DOMAIN-CONTAINING PROTEIN 4"/>
    <property type="match status" value="1"/>
</dbReference>
<protein>
    <submittedName>
        <fullName evidence="7">Uncharacterized protein</fullName>
    </submittedName>
</protein>
<keyword evidence="2" id="KW-0479">Metal-binding</keyword>
<dbReference type="GO" id="GO:0008270">
    <property type="term" value="F:zinc ion binding"/>
    <property type="evidence" value="ECO:0007669"/>
    <property type="project" value="UniProtKB-KW"/>
</dbReference>
<evidence type="ECO:0000256" key="5">
    <source>
        <dbReference type="ARBA" id="ARBA00023242"/>
    </source>
</evidence>
<name>A0AAD6FLH0_9TELE</name>
<reference evidence="7" key="1">
    <citation type="submission" date="2022-11" db="EMBL/GenBank/DDBJ databases">
        <title>Chromosome-level genome of Pogonophryne albipinna.</title>
        <authorList>
            <person name="Jo E."/>
        </authorList>
    </citation>
    <scope>NUCLEOTIDE SEQUENCE</scope>
    <source>
        <strain evidence="7">SGF0006</strain>
        <tissue evidence="7">Muscle</tissue>
    </source>
</reference>
<keyword evidence="5" id="KW-0539">Nucleus</keyword>
<keyword evidence="3" id="KW-0863">Zinc-finger</keyword>
<evidence type="ECO:0000256" key="3">
    <source>
        <dbReference type="ARBA" id="ARBA00022771"/>
    </source>
</evidence>
<keyword evidence="8" id="KW-1185">Reference proteome</keyword>
<dbReference type="Gene3D" id="1.10.10.1070">
    <property type="entry name" value="Zinc finger, BED domain-containing"/>
    <property type="match status" value="1"/>
</dbReference>
<dbReference type="GO" id="GO:0005634">
    <property type="term" value="C:nucleus"/>
    <property type="evidence" value="ECO:0007669"/>
    <property type="project" value="UniProtKB-SubCell"/>
</dbReference>